<dbReference type="Proteomes" id="UP000295444">
    <property type="component" value="Unassembled WGS sequence"/>
</dbReference>
<organism evidence="1 2">
    <name type="scientific">Labedaea rhizosphaerae</name>
    <dbReference type="NCBI Taxonomy" id="598644"/>
    <lineage>
        <taxon>Bacteria</taxon>
        <taxon>Bacillati</taxon>
        <taxon>Actinomycetota</taxon>
        <taxon>Actinomycetes</taxon>
        <taxon>Pseudonocardiales</taxon>
        <taxon>Pseudonocardiaceae</taxon>
        <taxon>Labedaea</taxon>
    </lineage>
</organism>
<dbReference type="RefSeq" id="WP_133849109.1">
    <property type="nucleotide sequence ID" value="NZ_SNXZ01000002.1"/>
</dbReference>
<dbReference type="AlphaFoldDB" id="A0A4R6SFB0"/>
<sequence length="252" mass="28627">MIEPMGEAPLGDALDRFMTSPSLRDARDALREHPELLGNETLAWLEEILRRLRQRNETDHIESVEHWLGLLRVFRRFGVEEGYWELLADGLVRADQAETKRLLELYPELSSDAAREYYDRREHEAHLAADQTAATKYLMASVIPGGRLAEEAFPADTSFAGGFLAHYVAQDDEQARHQYLTDHPEVLDMPAALVAESLFQPPMNQAWADVDVVALRALYLRRALFRRASTVGAPQAIREFEEGAEWPDLITS</sequence>
<evidence type="ECO:0000313" key="2">
    <source>
        <dbReference type="Proteomes" id="UP000295444"/>
    </source>
</evidence>
<proteinExistence type="predicted"/>
<protein>
    <submittedName>
        <fullName evidence="1">Uncharacterized protein</fullName>
    </submittedName>
</protein>
<accession>A0A4R6SFB0</accession>
<dbReference type="EMBL" id="SNXZ01000002">
    <property type="protein sequence ID" value="TDQ00383.1"/>
    <property type="molecule type" value="Genomic_DNA"/>
</dbReference>
<evidence type="ECO:0000313" key="1">
    <source>
        <dbReference type="EMBL" id="TDQ00383.1"/>
    </source>
</evidence>
<keyword evidence="2" id="KW-1185">Reference proteome</keyword>
<reference evidence="1 2" key="1">
    <citation type="submission" date="2019-03" db="EMBL/GenBank/DDBJ databases">
        <title>Genomic Encyclopedia of Type Strains, Phase IV (KMG-IV): sequencing the most valuable type-strain genomes for metagenomic binning, comparative biology and taxonomic classification.</title>
        <authorList>
            <person name="Goeker M."/>
        </authorList>
    </citation>
    <scope>NUCLEOTIDE SEQUENCE [LARGE SCALE GENOMIC DNA]</scope>
    <source>
        <strain evidence="1 2">DSM 45361</strain>
    </source>
</reference>
<gene>
    <name evidence="1" type="ORF">EV186_102244</name>
</gene>
<comment type="caution">
    <text evidence="1">The sequence shown here is derived from an EMBL/GenBank/DDBJ whole genome shotgun (WGS) entry which is preliminary data.</text>
</comment>
<name>A0A4R6SFB0_LABRH</name>